<dbReference type="EMBL" id="JANBUO010003708">
    <property type="protein sequence ID" value="KAJ2789778.1"/>
    <property type="molecule type" value="Genomic_DNA"/>
</dbReference>
<feature type="region of interest" description="Disordered" evidence="1">
    <location>
        <begin position="1"/>
        <end position="48"/>
    </location>
</feature>
<gene>
    <name evidence="2" type="ORF">H4R20_007119</name>
</gene>
<evidence type="ECO:0000313" key="2">
    <source>
        <dbReference type="EMBL" id="KAJ2789778.1"/>
    </source>
</evidence>
<reference evidence="2" key="1">
    <citation type="submission" date="2022-07" db="EMBL/GenBank/DDBJ databases">
        <title>Phylogenomic reconstructions and comparative analyses of Kickxellomycotina fungi.</title>
        <authorList>
            <person name="Reynolds N.K."/>
            <person name="Stajich J.E."/>
            <person name="Barry K."/>
            <person name="Grigoriev I.V."/>
            <person name="Crous P."/>
            <person name="Smith M.E."/>
        </authorList>
    </citation>
    <scope>NUCLEOTIDE SEQUENCE</scope>
    <source>
        <strain evidence="2">NRRL 1565</strain>
    </source>
</reference>
<sequence length="85" mass="9114">QQQALSALNNEGGTFARDPIDSRPPSLKRHLDDEDIMMGDGSGDDAQRLQRLSDGKNQSAAVTGGMSTSKFVRSDVTTKSHITPV</sequence>
<feature type="compositionally biased region" description="Polar residues" evidence="1">
    <location>
        <begin position="1"/>
        <end position="12"/>
    </location>
</feature>
<name>A0A9W8HQX7_9FUNG</name>
<evidence type="ECO:0000313" key="3">
    <source>
        <dbReference type="Proteomes" id="UP001140094"/>
    </source>
</evidence>
<organism evidence="2 3">
    <name type="scientific">Coemansia guatemalensis</name>
    <dbReference type="NCBI Taxonomy" id="2761395"/>
    <lineage>
        <taxon>Eukaryota</taxon>
        <taxon>Fungi</taxon>
        <taxon>Fungi incertae sedis</taxon>
        <taxon>Zoopagomycota</taxon>
        <taxon>Kickxellomycotina</taxon>
        <taxon>Kickxellomycetes</taxon>
        <taxon>Kickxellales</taxon>
        <taxon>Kickxellaceae</taxon>
        <taxon>Coemansia</taxon>
    </lineage>
</organism>
<comment type="caution">
    <text evidence="2">The sequence shown here is derived from an EMBL/GenBank/DDBJ whole genome shotgun (WGS) entry which is preliminary data.</text>
</comment>
<proteinExistence type="predicted"/>
<dbReference type="Proteomes" id="UP001140094">
    <property type="component" value="Unassembled WGS sequence"/>
</dbReference>
<evidence type="ECO:0000256" key="1">
    <source>
        <dbReference type="SAM" id="MobiDB-lite"/>
    </source>
</evidence>
<feature type="non-terminal residue" evidence="2">
    <location>
        <position position="1"/>
    </location>
</feature>
<dbReference type="AlphaFoldDB" id="A0A9W8HQX7"/>
<accession>A0A9W8HQX7</accession>
<protein>
    <submittedName>
        <fullName evidence="2">Uncharacterized protein</fullName>
    </submittedName>
</protein>
<keyword evidence="3" id="KW-1185">Reference proteome</keyword>